<proteinExistence type="predicted"/>
<evidence type="ECO:0000259" key="2">
    <source>
        <dbReference type="Pfam" id="PF03732"/>
    </source>
</evidence>
<dbReference type="GeneID" id="107493840"/>
<name>A0A6P4DLM7_ARADU</name>
<dbReference type="Proteomes" id="UP000515211">
    <property type="component" value="Chromosome 6"/>
</dbReference>
<organism evidence="3 4">
    <name type="scientific">Arachis duranensis</name>
    <name type="common">Wild peanut</name>
    <dbReference type="NCBI Taxonomy" id="130453"/>
    <lineage>
        <taxon>Eukaryota</taxon>
        <taxon>Viridiplantae</taxon>
        <taxon>Streptophyta</taxon>
        <taxon>Embryophyta</taxon>
        <taxon>Tracheophyta</taxon>
        <taxon>Spermatophyta</taxon>
        <taxon>Magnoliopsida</taxon>
        <taxon>eudicotyledons</taxon>
        <taxon>Gunneridae</taxon>
        <taxon>Pentapetalae</taxon>
        <taxon>rosids</taxon>
        <taxon>fabids</taxon>
        <taxon>Fabales</taxon>
        <taxon>Fabaceae</taxon>
        <taxon>Papilionoideae</taxon>
        <taxon>50 kb inversion clade</taxon>
        <taxon>dalbergioids sensu lato</taxon>
        <taxon>Dalbergieae</taxon>
        <taxon>Pterocarpus clade</taxon>
        <taxon>Arachis</taxon>
    </lineage>
</organism>
<dbReference type="PANTHER" id="PTHR33223">
    <property type="entry name" value="CCHC-TYPE DOMAIN-CONTAINING PROTEIN"/>
    <property type="match status" value="1"/>
</dbReference>
<feature type="region of interest" description="Disordered" evidence="1">
    <location>
        <begin position="1"/>
        <end position="33"/>
    </location>
</feature>
<sequence>MANQIAELTSARIENNEDHIEKPEDDEENYDPTHFSSLAVDPISPFQELAKLFEDQFTTSSIYLHDSDYLNSIKQGQHESLREYVTHFTKAAMSIPNLHPEVHLHAIKSGLHPGKFQEAITVAKPRTLAEFREKAKGQMEIEELRQVWKSKKNQTNKDDDKAWDNEKPFRLTPCYDSYTQFNTKREEIIKEILNVKLIKSPQKAKNYQDLKNVDKLKYCAFHQKHGHTTDECVVVKYLLKQLAQ</sequence>
<keyword evidence="3" id="KW-1185">Reference proteome</keyword>
<feature type="domain" description="Retrotransposon gag" evidence="2">
    <location>
        <begin position="36"/>
        <end position="112"/>
    </location>
</feature>
<evidence type="ECO:0000313" key="3">
    <source>
        <dbReference type="Proteomes" id="UP000515211"/>
    </source>
</evidence>
<reference evidence="3" key="1">
    <citation type="journal article" date="2016" name="Nat. Genet.">
        <title>The genome sequences of Arachis duranensis and Arachis ipaensis, the diploid ancestors of cultivated peanut.</title>
        <authorList>
            <person name="Bertioli D.J."/>
            <person name="Cannon S.B."/>
            <person name="Froenicke L."/>
            <person name="Huang G."/>
            <person name="Farmer A.D."/>
            <person name="Cannon E.K."/>
            <person name="Liu X."/>
            <person name="Gao D."/>
            <person name="Clevenger J."/>
            <person name="Dash S."/>
            <person name="Ren L."/>
            <person name="Moretzsohn M.C."/>
            <person name="Shirasawa K."/>
            <person name="Huang W."/>
            <person name="Vidigal B."/>
            <person name="Abernathy B."/>
            <person name="Chu Y."/>
            <person name="Niederhuth C.E."/>
            <person name="Umale P."/>
            <person name="Araujo A.C."/>
            <person name="Kozik A."/>
            <person name="Kim K.D."/>
            <person name="Burow M.D."/>
            <person name="Varshney R.K."/>
            <person name="Wang X."/>
            <person name="Zhang X."/>
            <person name="Barkley N."/>
            <person name="Guimaraes P.M."/>
            <person name="Isobe S."/>
            <person name="Guo B."/>
            <person name="Liao B."/>
            <person name="Stalker H.T."/>
            <person name="Schmitz R.J."/>
            <person name="Scheffler B.E."/>
            <person name="Leal-Bertioli S.C."/>
            <person name="Xun X."/>
            <person name="Jackson S.A."/>
            <person name="Michelmore R."/>
            <person name="Ozias-Akins P."/>
        </authorList>
    </citation>
    <scope>NUCLEOTIDE SEQUENCE [LARGE SCALE GENOMIC DNA]</scope>
    <source>
        <strain evidence="3">cv. V14167</strain>
    </source>
</reference>
<dbReference type="RefSeq" id="XP_015970361.1">
    <property type="nucleotide sequence ID" value="XM_016114875.1"/>
</dbReference>
<dbReference type="InterPro" id="IPR005162">
    <property type="entry name" value="Retrotrans_gag_dom"/>
</dbReference>
<reference evidence="4" key="2">
    <citation type="submission" date="2025-08" db="UniProtKB">
        <authorList>
            <consortium name="RefSeq"/>
        </authorList>
    </citation>
    <scope>IDENTIFICATION</scope>
    <source>
        <tissue evidence="4">Whole plant</tissue>
    </source>
</reference>
<evidence type="ECO:0000313" key="4">
    <source>
        <dbReference type="RefSeq" id="XP_015970361.1"/>
    </source>
</evidence>
<dbReference type="AlphaFoldDB" id="A0A6P4DLM7"/>
<dbReference type="KEGG" id="adu:107493840"/>
<gene>
    <name evidence="4" type="primary">LOC107493840</name>
</gene>
<dbReference type="PANTHER" id="PTHR33223:SF10">
    <property type="entry name" value="AMINOTRANSFERASE-LIKE PLANT MOBILE DOMAIN-CONTAINING PROTEIN"/>
    <property type="match status" value="1"/>
</dbReference>
<evidence type="ECO:0000256" key="1">
    <source>
        <dbReference type="SAM" id="MobiDB-lite"/>
    </source>
</evidence>
<protein>
    <submittedName>
        <fullName evidence="4">Uncharacterized protein LOC107493840</fullName>
    </submittedName>
</protein>
<dbReference type="Pfam" id="PF03732">
    <property type="entry name" value="Retrotrans_gag"/>
    <property type="match status" value="1"/>
</dbReference>
<accession>A0A6P4DLM7</accession>